<dbReference type="PANTHER" id="PTHR13265:SF0">
    <property type="entry name" value="HPR1"/>
    <property type="match status" value="1"/>
</dbReference>
<dbReference type="STRING" id="1257118.L8GPN1"/>
<evidence type="ECO:0000313" key="1">
    <source>
        <dbReference type="EMBL" id="ELR14970.1"/>
    </source>
</evidence>
<dbReference type="PANTHER" id="PTHR13265">
    <property type="entry name" value="THO COMPLEX SUBUNIT 1"/>
    <property type="match status" value="1"/>
</dbReference>
<proteinExistence type="predicted"/>
<dbReference type="VEuPathDB" id="AmoebaDB:ACA1_210210"/>
<feature type="non-terminal residue" evidence="1">
    <location>
        <position position="1"/>
    </location>
</feature>
<dbReference type="GeneID" id="14915604"/>
<dbReference type="KEGG" id="acan:ACA1_210210"/>
<dbReference type="AlphaFoldDB" id="L8GPN1"/>
<gene>
    <name evidence="1" type="ORF">ACA1_210210</name>
</gene>
<accession>L8GPN1</accession>
<evidence type="ECO:0000313" key="2">
    <source>
        <dbReference type="Proteomes" id="UP000011083"/>
    </source>
</evidence>
<name>L8GPN1_ACACF</name>
<dbReference type="OMA" id="VEWIRIS"/>
<dbReference type="Pfam" id="PF11957">
    <property type="entry name" value="efThoc1"/>
    <property type="match status" value="1"/>
</dbReference>
<reference evidence="1 2" key="1">
    <citation type="journal article" date="2013" name="Genome Biol.">
        <title>Genome of Acanthamoeba castellanii highlights extensive lateral gene transfer and early evolution of tyrosine kinase signaling.</title>
        <authorList>
            <person name="Clarke M."/>
            <person name="Lohan A.J."/>
            <person name="Liu B."/>
            <person name="Lagkouvardos I."/>
            <person name="Roy S."/>
            <person name="Zafar N."/>
            <person name="Bertelli C."/>
            <person name="Schilde C."/>
            <person name="Kianianmomeni A."/>
            <person name="Burglin T.R."/>
            <person name="Frech C."/>
            <person name="Turcotte B."/>
            <person name="Kopec K.O."/>
            <person name="Synnott J.M."/>
            <person name="Choo C."/>
            <person name="Paponov I."/>
            <person name="Finkler A."/>
            <person name="Soon Heng Tan C."/>
            <person name="Hutchins A.P."/>
            <person name="Weinmeier T."/>
            <person name="Rattei T."/>
            <person name="Chu J.S."/>
            <person name="Gimenez G."/>
            <person name="Irimia M."/>
            <person name="Rigden D.J."/>
            <person name="Fitzpatrick D.A."/>
            <person name="Lorenzo-Morales J."/>
            <person name="Bateman A."/>
            <person name="Chiu C.H."/>
            <person name="Tang P."/>
            <person name="Hegemann P."/>
            <person name="Fromm H."/>
            <person name="Raoult D."/>
            <person name="Greub G."/>
            <person name="Miranda-Saavedra D."/>
            <person name="Chen N."/>
            <person name="Nash P."/>
            <person name="Ginger M.L."/>
            <person name="Horn M."/>
            <person name="Schaap P."/>
            <person name="Caler L."/>
            <person name="Loftus B."/>
        </authorList>
    </citation>
    <scope>NUCLEOTIDE SEQUENCE [LARGE SCALE GENOMIC DNA]</scope>
    <source>
        <strain evidence="1 2">Neff</strain>
    </source>
</reference>
<organism evidence="1 2">
    <name type="scientific">Acanthamoeba castellanii (strain ATCC 30010 / Neff)</name>
    <dbReference type="NCBI Taxonomy" id="1257118"/>
    <lineage>
        <taxon>Eukaryota</taxon>
        <taxon>Amoebozoa</taxon>
        <taxon>Discosea</taxon>
        <taxon>Longamoebia</taxon>
        <taxon>Centramoebida</taxon>
        <taxon>Acanthamoebidae</taxon>
        <taxon>Acanthamoeba</taxon>
    </lineage>
</organism>
<dbReference type="EMBL" id="KB008036">
    <property type="protein sequence ID" value="ELR14970.1"/>
    <property type="molecule type" value="Genomic_DNA"/>
</dbReference>
<dbReference type="InterPro" id="IPR021861">
    <property type="entry name" value="THO_THOC1"/>
</dbReference>
<sequence length="451" mass="50715">MNYEQTKRFLLTSLRRADASNDLEKAKTAILADLKELQIKKQKPDQSSAAASALAPTTAAATASSHSTDQDVKDILDYALQQRHDKGEGCGGGSEMEVEGTPAATSRKYEDVGLLIDIALWLGREKMIESAAPLELVRDFFLSHTIEECQQFFALLEDRADQLSRAIVGDTRANNTLLRALSEVRKRLSRTNDLVFAGRILMFMAYAFPLSDKSGVNLKGEANVANVTTMDKEPSPALEETPEDKSEPPVDWTFYQMFWGLQSYFLNPIKAFEAWQVVTGHLNSVLDLFKQYPISEEEASAASYSYANPPAASECYLTKYLTSSRLLRLQLRDPWFRRHIMVQFLVFFQSLRVVSESSTVAQKLTEQQKNEIAGLTKKTKTSLWETPPNGMHFTNTIYAILKRENNWTDWKKEGCPPFEKPPVAPLEPAAVRAAREVRFNKKKKGLAALLE</sequence>
<dbReference type="RefSeq" id="XP_004336983.1">
    <property type="nucleotide sequence ID" value="XM_004336935.1"/>
</dbReference>
<dbReference type="GO" id="GO:0000445">
    <property type="term" value="C:THO complex part of transcription export complex"/>
    <property type="evidence" value="ECO:0007669"/>
    <property type="project" value="TreeGrafter"/>
</dbReference>
<dbReference type="GO" id="GO:0006406">
    <property type="term" value="P:mRNA export from nucleus"/>
    <property type="evidence" value="ECO:0007669"/>
    <property type="project" value="TreeGrafter"/>
</dbReference>
<protein>
    <submittedName>
        <fullName evidence="1">THO1 protein (Nuclear matrix protein p84), putative</fullName>
    </submittedName>
</protein>
<dbReference type="OrthoDB" id="9402762at2759"/>
<dbReference type="Proteomes" id="UP000011083">
    <property type="component" value="Unassembled WGS sequence"/>
</dbReference>
<keyword evidence="2" id="KW-1185">Reference proteome</keyword>